<dbReference type="Gene3D" id="2.60.40.10">
    <property type="entry name" value="Immunoglobulins"/>
    <property type="match status" value="1"/>
</dbReference>
<proteinExistence type="predicted"/>
<feature type="domain" description="BACON" evidence="2">
    <location>
        <begin position="119"/>
        <end position="193"/>
    </location>
</feature>
<reference evidence="3 4" key="1">
    <citation type="journal article" date="2019" name="Nat. Med.">
        <title>A library of human gut bacterial isolates paired with longitudinal multiomics data enables mechanistic microbiome research.</title>
        <authorList>
            <person name="Poyet M."/>
            <person name="Groussin M."/>
            <person name="Gibbons S.M."/>
            <person name="Avila-Pacheco J."/>
            <person name="Jiang X."/>
            <person name="Kearney S.M."/>
            <person name="Perrotta A.R."/>
            <person name="Berdy B."/>
            <person name="Zhao S."/>
            <person name="Lieberman T.D."/>
            <person name="Swanson P.K."/>
            <person name="Smith M."/>
            <person name="Roesemann S."/>
            <person name="Alexander J.E."/>
            <person name="Rich S.A."/>
            <person name="Livny J."/>
            <person name="Vlamakis H."/>
            <person name="Clish C."/>
            <person name="Bullock K."/>
            <person name="Deik A."/>
            <person name="Scott J."/>
            <person name="Pierce K.A."/>
            <person name="Xavier R.J."/>
            <person name="Alm E.J."/>
        </authorList>
    </citation>
    <scope>NUCLEOTIDE SEQUENCE [LARGE SCALE GENOMIC DNA]</scope>
    <source>
        <strain evidence="3 4">BIOML-A6</strain>
    </source>
</reference>
<feature type="signal peptide" evidence="1">
    <location>
        <begin position="1"/>
        <end position="18"/>
    </location>
</feature>
<dbReference type="Proteomes" id="UP000448877">
    <property type="component" value="Unassembled WGS sequence"/>
</dbReference>
<dbReference type="EMBL" id="VVYV01000022">
    <property type="protein sequence ID" value="KAA5417309.1"/>
    <property type="molecule type" value="Genomic_DNA"/>
</dbReference>
<organism evidence="3 4">
    <name type="scientific">Bacteroides cellulosilyticus</name>
    <dbReference type="NCBI Taxonomy" id="246787"/>
    <lineage>
        <taxon>Bacteria</taxon>
        <taxon>Pseudomonadati</taxon>
        <taxon>Bacteroidota</taxon>
        <taxon>Bacteroidia</taxon>
        <taxon>Bacteroidales</taxon>
        <taxon>Bacteroidaceae</taxon>
        <taxon>Bacteroides</taxon>
    </lineage>
</organism>
<dbReference type="Gene3D" id="2.60.40.1120">
    <property type="entry name" value="Carboxypeptidase-like, regulatory domain"/>
    <property type="match status" value="1"/>
</dbReference>
<dbReference type="RefSeq" id="WP_060407940.1">
    <property type="nucleotide sequence ID" value="NZ_CABMLT010000009.1"/>
</dbReference>
<dbReference type="PROSITE" id="PS51257">
    <property type="entry name" value="PROKAR_LIPOPROTEIN"/>
    <property type="match status" value="1"/>
</dbReference>
<evidence type="ECO:0000313" key="4">
    <source>
        <dbReference type="Proteomes" id="UP000448877"/>
    </source>
</evidence>
<evidence type="ECO:0000259" key="2">
    <source>
        <dbReference type="Pfam" id="PF19190"/>
    </source>
</evidence>
<dbReference type="InterPro" id="IPR024361">
    <property type="entry name" value="BACON"/>
</dbReference>
<dbReference type="InterPro" id="IPR013784">
    <property type="entry name" value="Carb-bd-like_fold"/>
</dbReference>
<dbReference type="Pfam" id="PF13620">
    <property type="entry name" value="CarboxypepD_reg"/>
    <property type="match status" value="1"/>
</dbReference>
<keyword evidence="1" id="KW-0732">Signal</keyword>
<dbReference type="AlphaFoldDB" id="A0A108TCV0"/>
<dbReference type="Pfam" id="PF19190">
    <property type="entry name" value="BACON_2"/>
    <property type="match status" value="1"/>
</dbReference>
<evidence type="ECO:0000256" key="1">
    <source>
        <dbReference type="SAM" id="SignalP"/>
    </source>
</evidence>
<evidence type="ECO:0000313" key="3">
    <source>
        <dbReference type="EMBL" id="KAA5417309.1"/>
    </source>
</evidence>
<dbReference type="InterPro" id="IPR013783">
    <property type="entry name" value="Ig-like_fold"/>
</dbReference>
<sequence>MKTSKVGLALLLVCCAWAVLIVTGCAKDEVDTTGTIYGIVNDADNGEPVSGVYVVLNPRGKTTNTGSDGRFEFLDMEPGQYTIQISKNGYKTNTKRISVVAGEQASGDMVLERGESRIKLSTNSLAFAKEETSKTFDVMNIGTSGSVSWSVTFTESWLKVTPVNGTTSQGKSSTVVVNIDREKITQDVTANLLVEADGESMPVEISVKFSESEGGGGDEPSEGKGSCGEIVSCDSEVKIEFLSCVKNADAVEFQFLLTNNREDWRVWFNRDQSDGVDDKGNSYPGYNTKFYVGNSDSFVTNGNAVSFMKGVRTKCRVLVPGIKDGASFLQRLDWVISSSQPWSPQVKKITFTEVKW</sequence>
<dbReference type="GO" id="GO:0030246">
    <property type="term" value="F:carbohydrate binding"/>
    <property type="evidence" value="ECO:0007669"/>
    <property type="project" value="InterPro"/>
</dbReference>
<dbReference type="SUPFAM" id="SSF49452">
    <property type="entry name" value="Starch-binding domain-like"/>
    <property type="match status" value="1"/>
</dbReference>
<name>A0A108TCV0_9BACE</name>
<feature type="chain" id="PRO_5030020161" evidence="1">
    <location>
        <begin position="19"/>
        <end position="356"/>
    </location>
</feature>
<gene>
    <name evidence="3" type="ORF">F2Y81_13885</name>
</gene>
<accession>A0A108TCV0</accession>
<comment type="caution">
    <text evidence="3">The sequence shown here is derived from an EMBL/GenBank/DDBJ whole genome shotgun (WGS) entry which is preliminary data.</text>
</comment>
<protein>
    <submittedName>
        <fullName evidence="3">PEGA domain-containing protein</fullName>
    </submittedName>
</protein>